<feature type="region of interest" description="Disordered" evidence="1">
    <location>
        <begin position="135"/>
        <end position="184"/>
    </location>
</feature>
<dbReference type="EMBL" id="LIHL02000001">
    <property type="protein sequence ID" value="KAF5482159.1"/>
    <property type="molecule type" value="Genomic_DNA"/>
</dbReference>
<organism evidence="3 4">
    <name type="scientific">Juglans regia</name>
    <name type="common">English walnut</name>
    <dbReference type="NCBI Taxonomy" id="51240"/>
    <lineage>
        <taxon>Eukaryota</taxon>
        <taxon>Viridiplantae</taxon>
        <taxon>Streptophyta</taxon>
        <taxon>Embryophyta</taxon>
        <taxon>Tracheophyta</taxon>
        <taxon>Spermatophyta</taxon>
        <taxon>Magnoliopsida</taxon>
        <taxon>eudicotyledons</taxon>
        <taxon>Gunneridae</taxon>
        <taxon>Pentapetalae</taxon>
        <taxon>rosids</taxon>
        <taxon>fabids</taxon>
        <taxon>Fagales</taxon>
        <taxon>Juglandaceae</taxon>
        <taxon>Juglans</taxon>
    </lineage>
</organism>
<reference evidence="3" key="2">
    <citation type="submission" date="2020-03" db="EMBL/GenBank/DDBJ databases">
        <title>Walnut 2.0.</title>
        <authorList>
            <person name="Marrano A."/>
            <person name="Britton M."/>
            <person name="Zimin A.V."/>
            <person name="Zaini P.A."/>
            <person name="Workman R."/>
            <person name="Puiu D."/>
            <person name="Bianco L."/>
            <person name="Allen B.J."/>
            <person name="Troggio M."/>
            <person name="Leslie C.A."/>
            <person name="Timp W."/>
            <person name="Dendekar A."/>
            <person name="Salzberg S.L."/>
            <person name="Neale D.B."/>
        </authorList>
    </citation>
    <scope>NUCLEOTIDE SEQUENCE</scope>
    <source>
        <tissue evidence="3">Leaves</tissue>
    </source>
</reference>
<name>A0A833YAT6_JUGRE</name>
<sequence>MELANVSILGFTLFAGAFNFSLLQQPPCLLVGLLRLPLRIRSLKRLQLGVIVICNTQKRQKVAKQIDGRHGVLDHRPRERDQKPILYHTGDIHGERGGLTHQQEHGQIQGERAERIGTEDHEIQMETGGVPQQRVLHYHPRHGQERKTTRRDIEKRSDGVQANTSGIQQNLDQNQPGGLEYDGQKLQHDAPSVKLGLAIGGDADAEGDGDHVEHGVGLEGVLLEGEAEGVDSDGHESLEHLDEGNGEVDVRGVGEPEGERVKGADGDDGLDVEVTGHGGRLLHNLKDADEEVGEGGAEGHVDHGKRDREGPVVEFAVQDVLVVHDHREAQTDPDQYVEVGEQNVSHNTIGESHFFGDLKTLTLTYEKDKENEDKKLRER</sequence>
<feature type="region of interest" description="Disordered" evidence="1">
    <location>
        <begin position="72"/>
        <end position="110"/>
    </location>
</feature>
<evidence type="ECO:0000256" key="2">
    <source>
        <dbReference type="SAM" id="SignalP"/>
    </source>
</evidence>
<feature type="compositionally biased region" description="Basic and acidic residues" evidence="1">
    <location>
        <begin position="232"/>
        <end position="265"/>
    </location>
</feature>
<feature type="compositionally biased region" description="Polar residues" evidence="1">
    <location>
        <begin position="160"/>
        <end position="176"/>
    </location>
</feature>
<reference evidence="3" key="1">
    <citation type="submission" date="2015-10" db="EMBL/GenBank/DDBJ databases">
        <authorList>
            <person name="Martinez-Garcia P.J."/>
            <person name="Crepeau M.W."/>
            <person name="Puiu D."/>
            <person name="Gonzalez-Ibeas D."/>
            <person name="Whalen J."/>
            <person name="Stevens K."/>
            <person name="Paul R."/>
            <person name="Butterfield T."/>
            <person name="Britton M."/>
            <person name="Reagan R."/>
            <person name="Chakraborty S."/>
            <person name="Walawage S.L."/>
            <person name="Vasquez-Gross H.A."/>
            <person name="Cardeno C."/>
            <person name="Famula R."/>
            <person name="Pratt K."/>
            <person name="Kuruganti S."/>
            <person name="Aradhya M.K."/>
            <person name="Leslie C.A."/>
            <person name="Dandekar A.M."/>
            <person name="Salzberg S.L."/>
            <person name="Wegrzyn J.L."/>
            <person name="Langley C.H."/>
            <person name="Neale D.B."/>
        </authorList>
    </citation>
    <scope>NUCLEOTIDE SEQUENCE</scope>
    <source>
        <tissue evidence="3">Leaves</tissue>
    </source>
</reference>
<accession>A0A833YAT6</accession>
<proteinExistence type="predicted"/>
<feature type="chain" id="PRO_5032632193" evidence="2">
    <location>
        <begin position="18"/>
        <end position="379"/>
    </location>
</feature>
<feature type="compositionally biased region" description="Basic and acidic residues" evidence="1">
    <location>
        <begin position="142"/>
        <end position="158"/>
    </location>
</feature>
<dbReference type="Gramene" id="Jr01_29740_p1">
    <property type="protein sequence ID" value="cds.Jr01_29740_p1"/>
    <property type="gene ID" value="Jr01_29740"/>
</dbReference>
<protein>
    <submittedName>
        <fullName evidence="3">Uncharacterized protein</fullName>
    </submittedName>
</protein>
<evidence type="ECO:0000256" key="1">
    <source>
        <dbReference type="SAM" id="MobiDB-lite"/>
    </source>
</evidence>
<comment type="caution">
    <text evidence="3">The sequence shown here is derived from an EMBL/GenBank/DDBJ whole genome shotgun (WGS) entry which is preliminary data.</text>
</comment>
<evidence type="ECO:0000313" key="3">
    <source>
        <dbReference type="EMBL" id="KAF5482159.1"/>
    </source>
</evidence>
<dbReference type="Proteomes" id="UP000619265">
    <property type="component" value="Unassembled WGS sequence"/>
</dbReference>
<dbReference type="AlphaFoldDB" id="A0A833YAT6"/>
<feature type="signal peptide" evidence="2">
    <location>
        <begin position="1"/>
        <end position="17"/>
    </location>
</feature>
<feature type="compositionally biased region" description="Basic and acidic residues" evidence="1">
    <location>
        <begin position="72"/>
        <end position="83"/>
    </location>
</feature>
<feature type="region of interest" description="Disordered" evidence="1">
    <location>
        <begin position="231"/>
        <end position="270"/>
    </location>
</feature>
<gene>
    <name evidence="3" type="ORF">F2P56_002749</name>
</gene>
<feature type="compositionally biased region" description="Basic and acidic residues" evidence="1">
    <location>
        <begin position="90"/>
        <end position="104"/>
    </location>
</feature>
<keyword evidence="2" id="KW-0732">Signal</keyword>
<evidence type="ECO:0000313" key="4">
    <source>
        <dbReference type="Proteomes" id="UP000619265"/>
    </source>
</evidence>